<dbReference type="InParanoid" id="A0A7M7P2D5"/>
<organism evidence="3 4">
    <name type="scientific">Strongylocentrotus purpuratus</name>
    <name type="common">Purple sea urchin</name>
    <dbReference type="NCBI Taxonomy" id="7668"/>
    <lineage>
        <taxon>Eukaryota</taxon>
        <taxon>Metazoa</taxon>
        <taxon>Echinodermata</taxon>
        <taxon>Eleutherozoa</taxon>
        <taxon>Echinozoa</taxon>
        <taxon>Echinoidea</taxon>
        <taxon>Euechinoidea</taxon>
        <taxon>Echinacea</taxon>
        <taxon>Camarodonta</taxon>
        <taxon>Echinidea</taxon>
        <taxon>Strongylocentrotidae</taxon>
        <taxon>Strongylocentrotus</taxon>
    </lineage>
</organism>
<dbReference type="GeneID" id="105437622"/>
<dbReference type="Pfam" id="PF05729">
    <property type="entry name" value="NACHT"/>
    <property type="match status" value="1"/>
</dbReference>
<dbReference type="Proteomes" id="UP000007110">
    <property type="component" value="Unassembled WGS sequence"/>
</dbReference>
<feature type="compositionally biased region" description="Basic and acidic residues" evidence="1">
    <location>
        <begin position="159"/>
        <end position="170"/>
    </location>
</feature>
<dbReference type="PANTHER" id="PTHR47883:SF12">
    <property type="entry name" value="SEA DOMAIN-CONTAINING PROTEIN"/>
    <property type="match status" value="1"/>
</dbReference>
<protein>
    <recommendedName>
        <fullName evidence="2">NACHT domain-containing protein</fullName>
    </recommendedName>
</protein>
<evidence type="ECO:0000313" key="3">
    <source>
        <dbReference type="EnsemblMetazoa" id="XP_030844787"/>
    </source>
</evidence>
<sequence>MPVSLSEWRVRIGTFVHWIREYEVKERRERLLKERIRRLKVLCERLEAKIGDSGEGSEDNKSRKDGPDSKGCPHKTVNIRSSGNSSDIKDLLTSCDQCIQELLTASDSHIREILTPSNTCVKQLLTPRRERLQRIQRLKVLCERLEAKMGDCGEESEDDKSRKDGLDHKGCPHKTSNIRSSGNSSDIKVLLTSCDQCIQELLTASDSHIKDILTPSGCSIKGLITSNDYSIKSPNRLNDSTMKDVITPNDSGIKELVTTNDFRINNLVKANDDSRIQDLVKANDDSRIQDLLTTNDYSTCIRDPITPTYCSIKDIIVSNNAGTKPLDTLNDSGTTELTSLNVSSIKDLITPNDSSIIDLFTSEYSNVRDLITSNDSKINNLLSPNETNIKQLIKPDDDYIEEELAQACDYVKTVRTSDGESIELVTQVGDSEEQHVSDFSISPRHSLSDAALRELLTSSYSSTKDLQTPTDDLNADLIIQTPYIKDHETPSDAYVKELSLPGSGTTVCQPFAPCDDFMVELLKPTVSASIDLPPIDLCWHEPDRRNEPFSEESGKLPHFVGKEQHPQPDTITKEATGDELLKEHQTSPGSFKKSQTEPSIRTAVRCSPVVPIVSRKYCVSDRYGEMGESASSYHGPSLTSKTDLISGQIPPLSELLLLKSGDVELNPGPRETAEWSLELEGELLSLVEEVPSKQYTRLCNALGVGYARSKAILSENLLNVSGSLFDVICNWGVKQSDGSNYKRLLAEKLRSVHLDVLGTKLVEGGYSTQDIPTQWAQDTPQPVVDMSEDEVIQCGEDLKNFYCEHMCKIKTEPFNFQSIREFEQIYTNLVLQRRGMTKSKLDYSALLTKTVNGVLPKRLLIEGEGGVGKTTFCSKIAWDWVNGSPEFQRFSWVLVIPLRKVVKGQTIGDIMKDYLSDNNSVSPKQIDNYILSQPTKVLIVLDGLDEYDGDLSAKESSDISQILRLEKFKQCIVLVTTRPWRADQIKSNEGLSRSYDFITVEGFGAENVSTYISKYFMKDEKAGSELIRFFEVNEMEENFDCFTAYNH</sequence>
<dbReference type="RefSeq" id="XP_030844787.1">
    <property type="nucleotide sequence ID" value="XM_030988927.1"/>
</dbReference>
<dbReference type="PROSITE" id="PS50837">
    <property type="entry name" value="NACHT"/>
    <property type="match status" value="1"/>
</dbReference>
<dbReference type="InterPro" id="IPR027417">
    <property type="entry name" value="P-loop_NTPase"/>
</dbReference>
<dbReference type="OrthoDB" id="120976at2759"/>
<feature type="region of interest" description="Disordered" evidence="1">
    <location>
        <begin position="152"/>
        <end position="183"/>
    </location>
</feature>
<feature type="compositionally biased region" description="Polar residues" evidence="1">
    <location>
        <begin position="174"/>
        <end position="183"/>
    </location>
</feature>
<dbReference type="SUPFAM" id="SSF52540">
    <property type="entry name" value="P-loop containing nucleoside triphosphate hydrolases"/>
    <property type="match status" value="1"/>
</dbReference>
<dbReference type="AlphaFoldDB" id="A0A7M7P2D5"/>
<keyword evidence="4" id="KW-1185">Reference proteome</keyword>
<proteinExistence type="predicted"/>
<reference evidence="3" key="2">
    <citation type="submission" date="2021-01" db="UniProtKB">
        <authorList>
            <consortium name="EnsemblMetazoa"/>
        </authorList>
    </citation>
    <scope>IDENTIFICATION</scope>
</reference>
<feature type="domain" description="NACHT" evidence="2">
    <location>
        <begin position="857"/>
        <end position="979"/>
    </location>
</feature>
<feature type="region of interest" description="Disordered" evidence="1">
    <location>
        <begin position="546"/>
        <end position="571"/>
    </location>
</feature>
<dbReference type="InterPro" id="IPR007111">
    <property type="entry name" value="NACHT_NTPase"/>
</dbReference>
<name>A0A7M7P2D5_STRPU</name>
<accession>A0A7M7P2D5</accession>
<reference evidence="4" key="1">
    <citation type="submission" date="2015-02" db="EMBL/GenBank/DDBJ databases">
        <title>Genome sequencing for Strongylocentrotus purpuratus.</title>
        <authorList>
            <person name="Murali S."/>
            <person name="Liu Y."/>
            <person name="Vee V."/>
            <person name="English A."/>
            <person name="Wang M."/>
            <person name="Skinner E."/>
            <person name="Han Y."/>
            <person name="Muzny D.M."/>
            <person name="Worley K.C."/>
            <person name="Gibbs R.A."/>
        </authorList>
    </citation>
    <scope>NUCLEOTIDE SEQUENCE</scope>
</reference>
<dbReference type="KEGG" id="spu:105437622"/>
<dbReference type="PANTHER" id="PTHR47883">
    <property type="entry name" value="YIPPEE DOMAIN-CONTAINING PROTEIN"/>
    <property type="match status" value="1"/>
</dbReference>
<feature type="compositionally biased region" description="Basic and acidic residues" evidence="1">
    <location>
        <begin position="52"/>
        <end position="68"/>
    </location>
</feature>
<dbReference type="EnsemblMetazoa" id="XM_030988927">
    <property type="protein sequence ID" value="XP_030844787"/>
    <property type="gene ID" value="LOC105437622"/>
</dbReference>
<evidence type="ECO:0000256" key="1">
    <source>
        <dbReference type="SAM" id="MobiDB-lite"/>
    </source>
</evidence>
<evidence type="ECO:0000259" key="2">
    <source>
        <dbReference type="PROSITE" id="PS50837"/>
    </source>
</evidence>
<feature type="region of interest" description="Disordered" evidence="1">
    <location>
        <begin position="52"/>
        <end position="86"/>
    </location>
</feature>
<evidence type="ECO:0000313" key="4">
    <source>
        <dbReference type="Proteomes" id="UP000007110"/>
    </source>
</evidence>
<dbReference type="Gene3D" id="3.40.50.300">
    <property type="entry name" value="P-loop containing nucleotide triphosphate hydrolases"/>
    <property type="match status" value="1"/>
</dbReference>